<dbReference type="Proteomes" id="UP001595841">
    <property type="component" value="Unassembled WGS sequence"/>
</dbReference>
<organism evidence="1 2">
    <name type="scientific">Flagellimonas marina</name>
    <dbReference type="NCBI Taxonomy" id="1775168"/>
    <lineage>
        <taxon>Bacteria</taxon>
        <taxon>Pseudomonadati</taxon>
        <taxon>Bacteroidota</taxon>
        <taxon>Flavobacteriia</taxon>
        <taxon>Flavobacteriales</taxon>
        <taxon>Flavobacteriaceae</taxon>
        <taxon>Flagellimonas</taxon>
    </lineage>
</organism>
<sequence>MGSKIVAPHIPGGAYGKLGLGLVTGIIAGKSKPKSMVGKHLQSAAVGASLIQFTEGLTALLQPIVSGWADNGEPSTLKTYVKKSVGLAAPDSSFYEELLARRGVNDAPITIPATTMVESEAFTDPAGV</sequence>
<dbReference type="RefSeq" id="WP_379762423.1">
    <property type="nucleotide sequence ID" value="NZ_JBHSCL010000003.1"/>
</dbReference>
<accession>A0ABV8PFR0</accession>
<name>A0ABV8PFR0_9FLAO</name>
<protein>
    <submittedName>
        <fullName evidence="1">Uncharacterized protein</fullName>
    </submittedName>
</protein>
<evidence type="ECO:0000313" key="1">
    <source>
        <dbReference type="EMBL" id="MFC4219029.1"/>
    </source>
</evidence>
<evidence type="ECO:0000313" key="2">
    <source>
        <dbReference type="Proteomes" id="UP001595841"/>
    </source>
</evidence>
<proteinExistence type="predicted"/>
<keyword evidence="2" id="KW-1185">Reference proteome</keyword>
<reference evidence="2" key="1">
    <citation type="journal article" date="2019" name="Int. J. Syst. Evol. Microbiol.">
        <title>The Global Catalogue of Microorganisms (GCM) 10K type strain sequencing project: providing services to taxonomists for standard genome sequencing and annotation.</title>
        <authorList>
            <consortium name="The Broad Institute Genomics Platform"/>
            <consortium name="The Broad Institute Genome Sequencing Center for Infectious Disease"/>
            <person name="Wu L."/>
            <person name="Ma J."/>
        </authorList>
    </citation>
    <scope>NUCLEOTIDE SEQUENCE [LARGE SCALE GENOMIC DNA]</scope>
    <source>
        <strain evidence="2">CGMCC 1.15774</strain>
    </source>
</reference>
<comment type="caution">
    <text evidence="1">The sequence shown here is derived from an EMBL/GenBank/DDBJ whole genome shotgun (WGS) entry which is preliminary data.</text>
</comment>
<gene>
    <name evidence="1" type="ORF">ACFOWS_02725</name>
</gene>
<dbReference type="EMBL" id="JBHSCL010000003">
    <property type="protein sequence ID" value="MFC4219029.1"/>
    <property type="molecule type" value="Genomic_DNA"/>
</dbReference>